<keyword evidence="1" id="KW-1133">Transmembrane helix</keyword>
<feature type="transmembrane region" description="Helical" evidence="1">
    <location>
        <begin position="41"/>
        <end position="60"/>
    </location>
</feature>
<dbReference type="AlphaFoldDB" id="A0A8J8FAM9"/>
<evidence type="ECO:0000313" key="2">
    <source>
        <dbReference type="EMBL" id="NNV54446.1"/>
    </source>
</evidence>
<dbReference type="InterPro" id="IPR025635">
    <property type="entry name" value="DUF4293"/>
</dbReference>
<organism evidence="2 3">
    <name type="scientific">Limnovirga soli</name>
    <dbReference type="NCBI Taxonomy" id="2656915"/>
    <lineage>
        <taxon>Bacteria</taxon>
        <taxon>Pseudomonadati</taxon>
        <taxon>Bacteroidota</taxon>
        <taxon>Chitinophagia</taxon>
        <taxon>Chitinophagales</taxon>
        <taxon>Chitinophagaceae</taxon>
        <taxon>Limnovirga</taxon>
    </lineage>
</organism>
<dbReference type="RefSeq" id="WP_171606368.1">
    <property type="nucleotide sequence ID" value="NZ_WHPF01000002.1"/>
</dbReference>
<evidence type="ECO:0000313" key="3">
    <source>
        <dbReference type="Proteomes" id="UP000598971"/>
    </source>
</evidence>
<reference evidence="2" key="1">
    <citation type="submission" date="2019-10" db="EMBL/GenBank/DDBJ databases">
        <title>Draft genome sequence of Panacibacter sp. KCS-6.</title>
        <authorList>
            <person name="Yim K.J."/>
        </authorList>
    </citation>
    <scope>NUCLEOTIDE SEQUENCE</scope>
    <source>
        <strain evidence="2">KCS-6</strain>
    </source>
</reference>
<gene>
    <name evidence="2" type="ORF">GD597_03170</name>
</gene>
<dbReference type="EMBL" id="WHPF01000002">
    <property type="protein sequence ID" value="NNV54446.1"/>
    <property type="molecule type" value="Genomic_DNA"/>
</dbReference>
<feature type="transmembrane region" description="Helical" evidence="1">
    <location>
        <begin position="7"/>
        <end position="29"/>
    </location>
</feature>
<feature type="transmembrane region" description="Helical" evidence="1">
    <location>
        <begin position="95"/>
        <end position="115"/>
    </location>
</feature>
<name>A0A8J8FAM9_9BACT</name>
<keyword evidence="3" id="KW-1185">Reference proteome</keyword>
<protein>
    <submittedName>
        <fullName evidence="2">DUF4293 family protein</fullName>
    </submittedName>
</protein>
<sequence>MLQRIQTVWLLLAAAFAFISLQTNFYVATVPPVFFTGQTEMFILILTVISGTLSLVNIFLYKNRPLQLKLTLANLGVSIVEIVFYFLALENYTSGAFALTSVVVFACPLLLLLAARGIYADQKLIKSVDRLR</sequence>
<evidence type="ECO:0000256" key="1">
    <source>
        <dbReference type="SAM" id="Phobius"/>
    </source>
</evidence>
<keyword evidence="1" id="KW-0812">Transmembrane</keyword>
<dbReference type="Pfam" id="PF14126">
    <property type="entry name" value="DUF4293"/>
    <property type="match status" value="1"/>
</dbReference>
<dbReference type="Proteomes" id="UP000598971">
    <property type="component" value="Unassembled WGS sequence"/>
</dbReference>
<comment type="caution">
    <text evidence="2">The sequence shown here is derived from an EMBL/GenBank/DDBJ whole genome shotgun (WGS) entry which is preliminary data.</text>
</comment>
<proteinExistence type="predicted"/>
<feature type="transmembrane region" description="Helical" evidence="1">
    <location>
        <begin position="72"/>
        <end position="89"/>
    </location>
</feature>
<keyword evidence="1" id="KW-0472">Membrane</keyword>
<accession>A0A8J8FAM9</accession>